<keyword evidence="2 5" id="KW-0812">Transmembrane</keyword>
<comment type="subcellular location">
    <subcellularLocation>
        <location evidence="1">Membrane</location>
        <topology evidence="1">Multi-pass membrane protein</topology>
    </subcellularLocation>
</comment>
<evidence type="ECO:0000313" key="8">
    <source>
        <dbReference type="Proteomes" id="UP000001880"/>
    </source>
</evidence>
<evidence type="ECO:0000313" key="7">
    <source>
        <dbReference type="EMBL" id="ACY15631.1"/>
    </source>
</evidence>
<dbReference type="eggNOG" id="COG1714">
    <property type="taxonomic scope" value="Bacteria"/>
</dbReference>
<dbReference type="RefSeq" id="WP_012828231.1">
    <property type="nucleotide sequence ID" value="NC_013440.1"/>
</dbReference>
<accession>D0LSD2</accession>
<reference evidence="7 8" key="1">
    <citation type="journal article" date="2010" name="Stand. Genomic Sci.">
        <title>Complete genome sequence of Haliangium ochraceum type strain (SMP-2).</title>
        <authorList>
            <consortium name="US DOE Joint Genome Institute (JGI-PGF)"/>
            <person name="Ivanova N."/>
            <person name="Daum C."/>
            <person name="Lang E."/>
            <person name="Abt B."/>
            <person name="Kopitz M."/>
            <person name="Saunders E."/>
            <person name="Lapidus A."/>
            <person name="Lucas S."/>
            <person name="Glavina Del Rio T."/>
            <person name="Nolan M."/>
            <person name="Tice H."/>
            <person name="Copeland A."/>
            <person name="Cheng J.F."/>
            <person name="Chen F."/>
            <person name="Bruce D."/>
            <person name="Goodwin L."/>
            <person name="Pitluck S."/>
            <person name="Mavromatis K."/>
            <person name="Pati A."/>
            <person name="Mikhailova N."/>
            <person name="Chen A."/>
            <person name="Palaniappan K."/>
            <person name="Land M."/>
            <person name="Hauser L."/>
            <person name="Chang Y.J."/>
            <person name="Jeffries C.D."/>
            <person name="Detter J.C."/>
            <person name="Brettin T."/>
            <person name="Rohde M."/>
            <person name="Goker M."/>
            <person name="Bristow J."/>
            <person name="Markowitz V."/>
            <person name="Eisen J.A."/>
            <person name="Hugenholtz P."/>
            <person name="Kyrpides N.C."/>
            <person name="Klenk H.P."/>
        </authorList>
    </citation>
    <scope>NUCLEOTIDE SEQUENCE [LARGE SCALE GENOMIC DNA]</scope>
    <source>
        <strain evidence="8">DSM 14365 / CIP 107738 / JCM 11303 / AJ 13395 / SMP-2</strain>
    </source>
</reference>
<feature type="domain" description="RDD" evidence="6">
    <location>
        <begin position="35"/>
        <end position="184"/>
    </location>
</feature>
<organism evidence="7 8">
    <name type="scientific">Haliangium ochraceum (strain DSM 14365 / JCM 11303 / SMP-2)</name>
    <dbReference type="NCBI Taxonomy" id="502025"/>
    <lineage>
        <taxon>Bacteria</taxon>
        <taxon>Pseudomonadati</taxon>
        <taxon>Myxococcota</taxon>
        <taxon>Polyangia</taxon>
        <taxon>Haliangiales</taxon>
        <taxon>Kofleriaceae</taxon>
        <taxon>Haliangium</taxon>
    </lineage>
</organism>
<dbReference type="KEGG" id="hoh:Hoch_3129"/>
<dbReference type="GO" id="GO:0016020">
    <property type="term" value="C:membrane"/>
    <property type="evidence" value="ECO:0007669"/>
    <property type="project" value="UniProtKB-SubCell"/>
</dbReference>
<gene>
    <name evidence="7" type="ordered locus">Hoch_3129</name>
</gene>
<dbReference type="Pfam" id="PF06271">
    <property type="entry name" value="RDD"/>
    <property type="match status" value="1"/>
</dbReference>
<evidence type="ECO:0000259" key="6">
    <source>
        <dbReference type="Pfam" id="PF06271"/>
    </source>
</evidence>
<sequence>MNPPPRPHALADEGAPALRRQVVTPEGVPIGFSLARAGDRAAAFAIDMVCVVAMLGALGLLVLFAGIGARVLMSLLLVAAFLLQNFYFALFELRWQGQTPGKRLIGLRVIDAHGGALSAEAILARNLVRDVEFFLPAQVLFASEQMFPSVPGWARLAASLWALVLLLLPLFNRDRLRVGDMVAGTLVVLTPKAVLLSDVGGERVGPADAGAPHSPFSEQQLGIYGIYELQVLEDLLRQHSDQGERDDRLAQVCATIQQRIGWQSDETEAVPPEDFLRWFYVALRAHLERKMLFGKRRADKYAGE</sequence>
<dbReference type="PANTHER" id="PTHR38480">
    <property type="entry name" value="SLR0254 PROTEIN"/>
    <property type="match status" value="1"/>
</dbReference>
<name>D0LSD2_HALO1</name>
<dbReference type="STRING" id="502025.Hoch_3129"/>
<feature type="transmembrane region" description="Helical" evidence="5">
    <location>
        <begin position="41"/>
        <end position="64"/>
    </location>
</feature>
<dbReference type="PANTHER" id="PTHR38480:SF1">
    <property type="entry name" value="SLR0254 PROTEIN"/>
    <property type="match status" value="1"/>
</dbReference>
<proteinExistence type="predicted"/>
<evidence type="ECO:0000256" key="5">
    <source>
        <dbReference type="SAM" id="Phobius"/>
    </source>
</evidence>
<protein>
    <submittedName>
        <fullName evidence="7">RDD domain containing protein</fullName>
    </submittedName>
</protein>
<dbReference type="AlphaFoldDB" id="D0LSD2"/>
<dbReference type="InterPro" id="IPR010432">
    <property type="entry name" value="RDD"/>
</dbReference>
<evidence type="ECO:0000256" key="2">
    <source>
        <dbReference type="ARBA" id="ARBA00022692"/>
    </source>
</evidence>
<keyword evidence="3 5" id="KW-1133">Transmembrane helix</keyword>
<evidence type="ECO:0000256" key="4">
    <source>
        <dbReference type="ARBA" id="ARBA00023136"/>
    </source>
</evidence>
<dbReference type="EMBL" id="CP001804">
    <property type="protein sequence ID" value="ACY15631.1"/>
    <property type="molecule type" value="Genomic_DNA"/>
</dbReference>
<evidence type="ECO:0000256" key="1">
    <source>
        <dbReference type="ARBA" id="ARBA00004141"/>
    </source>
</evidence>
<feature type="transmembrane region" description="Helical" evidence="5">
    <location>
        <begin position="71"/>
        <end position="90"/>
    </location>
</feature>
<evidence type="ECO:0000256" key="3">
    <source>
        <dbReference type="ARBA" id="ARBA00022989"/>
    </source>
</evidence>
<dbReference type="Proteomes" id="UP000001880">
    <property type="component" value="Chromosome"/>
</dbReference>
<keyword evidence="4 5" id="KW-0472">Membrane</keyword>
<feature type="transmembrane region" description="Helical" evidence="5">
    <location>
        <begin position="153"/>
        <end position="171"/>
    </location>
</feature>
<keyword evidence="8" id="KW-1185">Reference proteome</keyword>
<dbReference type="HOGENOM" id="CLU_054176_1_0_7"/>